<evidence type="ECO:0000313" key="2">
    <source>
        <dbReference type="EMBL" id="MCS5737371.1"/>
    </source>
</evidence>
<gene>
    <name evidence="2" type="ORF">N1032_26930</name>
</gene>
<sequence length="45" mass="4692">MPLKSGSSPAAISSNIRTEMAAGKPRNQAVAIAMSKAHKIKAKNK</sequence>
<dbReference type="RefSeq" id="WP_259543751.1">
    <property type="nucleotide sequence ID" value="NZ_JANLCJ010000642.1"/>
</dbReference>
<feature type="region of interest" description="Disordered" evidence="1">
    <location>
        <begin position="1"/>
        <end position="27"/>
    </location>
</feature>
<proteinExistence type="predicted"/>
<dbReference type="Proteomes" id="UP001165586">
    <property type="component" value="Unassembled WGS sequence"/>
</dbReference>
<reference evidence="2" key="1">
    <citation type="submission" date="2022-08" db="EMBL/GenBank/DDBJ databases">
        <authorList>
            <person name="Deng Y."/>
            <person name="Han X.-F."/>
            <person name="Zhang Y.-Q."/>
        </authorList>
    </citation>
    <scope>NUCLEOTIDE SEQUENCE</scope>
    <source>
        <strain evidence="2">CPCC 203386</strain>
    </source>
</reference>
<organism evidence="2 3">
    <name type="scientific">Herbiconiux daphne</name>
    <dbReference type="NCBI Taxonomy" id="2970914"/>
    <lineage>
        <taxon>Bacteria</taxon>
        <taxon>Bacillati</taxon>
        <taxon>Actinomycetota</taxon>
        <taxon>Actinomycetes</taxon>
        <taxon>Micrococcales</taxon>
        <taxon>Microbacteriaceae</taxon>
        <taxon>Herbiconiux</taxon>
    </lineage>
</organism>
<protein>
    <submittedName>
        <fullName evidence="2">Uncharacterized protein</fullName>
    </submittedName>
</protein>
<evidence type="ECO:0000256" key="1">
    <source>
        <dbReference type="SAM" id="MobiDB-lite"/>
    </source>
</evidence>
<name>A0ABT2HBP7_9MICO</name>
<evidence type="ECO:0000313" key="3">
    <source>
        <dbReference type="Proteomes" id="UP001165586"/>
    </source>
</evidence>
<keyword evidence="3" id="KW-1185">Reference proteome</keyword>
<feature type="compositionally biased region" description="Polar residues" evidence="1">
    <location>
        <begin position="1"/>
        <end position="17"/>
    </location>
</feature>
<accession>A0ABT2HBP7</accession>
<dbReference type="EMBL" id="JANLCJ010000642">
    <property type="protein sequence ID" value="MCS5737371.1"/>
    <property type="molecule type" value="Genomic_DNA"/>
</dbReference>
<comment type="caution">
    <text evidence="2">The sequence shown here is derived from an EMBL/GenBank/DDBJ whole genome shotgun (WGS) entry which is preliminary data.</text>
</comment>